<name>A0ABY8QNR5_9MICO</name>
<evidence type="ECO:0000313" key="2">
    <source>
        <dbReference type="EMBL" id="WGW10609.1"/>
    </source>
</evidence>
<sequence length="197" mass="21666">MSSVRELRPLRLPDDRWEPVIRGESGAEVFRSTDGRQFAKRVGAAEVAGLEAERDRLLWLCEAGAKVPRVVDWVAAPNQGGVLVTSAVGGIPADTLDAQSLLSAWPSISRAVRRFHELDPSACPFEIRVDWRYELAEDVVARGAVNAAFLPVGQQSTPPELLLAQLGERRAQGSGQQRMHRKVPRCRCRGFGMNSLL</sequence>
<evidence type="ECO:0000313" key="3">
    <source>
        <dbReference type="Proteomes" id="UP001209083"/>
    </source>
</evidence>
<accession>A0ABY8QNR5</accession>
<proteinExistence type="predicted"/>
<dbReference type="Gene3D" id="3.90.1200.10">
    <property type="match status" value="1"/>
</dbReference>
<feature type="domain" description="Aminoglycoside phosphotransferase" evidence="1">
    <location>
        <begin position="18"/>
        <end position="180"/>
    </location>
</feature>
<dbReference type="InterPro" id="IPR011009">
    <property type="entry name" value="Kinase-like_dom_sf"/>
</dbReference>
<dbReference type="InterPro" id="IPR002575">
    <property type="entry name" value="Aminoglycoside_PTrfase"/>
</dbReference>
<dbReference type="Gene3D" id="3.30.200.20">
    <property type="entry name" value="Phosphorylase Kinase, domain 1"/>
    <property type="match status" value="1"/>
</dbReference>
<evidence type="ECO:0000259" key="1">
    <source>
        <dbReference type="Pfam" id="PF01636"/>
    </source>
</evidence>
<protein>
    <submittedName>
        <fullName evidence="2">Phosphotransferase</fullName>
    </submittedName>
</protein>
<gene>
    <name evidence="2" type="ORF">LWF01_10710</name>
</gene>
<dbReference type="RefSeq" id="WP_349637389.1">
    <property type="nucleotide sequence ID" value="NZ_CP090958.1"/>
</dbReference>
<dbReference type="Proteomes" id="UP001209083">
    <property type="component" value="Chromosome"/>
</dbReference>
<keyword evidence="3" id="KW-1185">Reference proteome</keyword>
<dbReference type="SUPFAM" id="SSF56112">
    <property type="entry name" value="Protein kinase-like (PK-like)"/>
    <property type="match status" value="1"/>
</dbReference>
<dbReference type="Pfam" id="PF01636">
    <property type="entry name" value="APH"/>
    <property type="match status" value="1"/>
</dbReference>
<reference evidence="2 3" key="1">
    <citation type="submission" date="2023-05" db="EMBL/GenBank/DDBJ databases">
        <title>Lithophilousrod everest ZFBP1038 complete genpme.</title>
        <authorList>
            <person name="Tian M."/>
        </authorList>
    </citation>
    <scope>NUCLEOTIDE SEQUENCE [LARGE SCALE GENOMIC DNA]</scope>
    <source>
        <strain evidence="2 3">ZFBP1038</strain>
    </source>
</reference>
<organism evidence="2 3">
    <name type="scientific">Saxibacter everestensis</name>
    <dbReference type="NCBI Taxonomy" id="2909229"/>
    <lineage>
        <taxon>Bacteria</taxon>
        <taxon>Bacillati</taxon>
        <taxon>Actinomycetota</taxon>
        <taxon>Actinomycetes</taxon>
        <taxon>Micrococcales</taxon>
        <taxon>Brevibacteriaceae</taxon>
        <taxon>Saxibacter</taxon>
    </lineage>
</organism>
<dbReference type="EMBL" id="CP090958">
    <property type="protein sequence ID" value="WGW10609.1"/>
    <property type="molecule type" value="Genomic_DNA"/>
</dbReference>